<evidence type="ECO:0000313" key="2">
    <source>
        <dbReference type="EMBL" id="RMZ99643.1"/>
    </source>
</evidence>
<dbReference type="EMBL" id="REGN01010126">
    <property type="protein sequence ID" value="RMZ99643.1"/>
    <property type="molecule type" value="Genomic_DNA"/>
</dbReference>
<feature type="compositionally biased region" description="Basic residues" evidence="1">
    <location>
        <begin position="110"/>
        <end position="122"/>
    </location>
</feature>
<feature type="region of interest" description="Disordered" evidence="1">
    <location>
        <begin position="110"/>
        <end position="137"/>
    </location>
</feature>
<name>A0A3M7PKX5_BRAPC</name>
<protein>
    <submittedName>
        <fullName evidence="2">Uncharacterized protein</fullName>
    </submittedName>
</protein>
<gene>
    <name evidence="2" type="ORF">BpHYR1_035526</name>
</gene>
<sequence length="137" mass="16300">MKRTEPSVLINSIKKQRNLLKQQSQNEKYVNIKKYLKTNKMIYVNIRLIIHLITVSLDSKMSKSVFGTIFDDLIAKGKIFFRKLSSYKRAMIRIFLKKFNVQCEIKTKKNKKRCQKKKKKSKGTISNTRNLDHKKQF</sequence>
<comment type="caution">
    <text evidence="2">The sequence shown here is derived from an EMBL/GenBank/DDBJ whole genome shotgun (WGS) entry which is preliminary data.</text>
</comment>
<organism evidence="2 3">
    <name type="scientific">Brachionus plicatilis</name>
    <name type="common">Marine rotifer</name>
    <name type="synonym">Brachionus muelleri</name>
    <dbReference type="NCBI Taxonomy" id="10195"/>
    <lineage>
        <taxon>Eukaryota</taxon>
        <taxon>Metazoa</taxon>
        <taxon>Spiralia</taxon>
        <taxon>Gnathifera</taxon>
        <taxon>Rotifera</taxon>
        <taxon>Eurotatoria</taxon>
        <taxon>Monogononta</taxon>
        <taxon>Pseudotrocha</taxon>
        <taxon>Ploima</taxon>
        <taxon>Brachionidae</taxon>
        <taxon>Brachionus</taxon>
    </lineage>
</organism>
<proteinExistence type="predicted"/>
<dbReference type="Proteomes" id="UP000276133">
    <property type="component" value="Unassembled WGS sequence"/>
</dbReference>
<evidence type="ECO:0000256" key="1">
    <source>
        <dbReference type="SAM" id="MobiDB-lite"/>
    </source>
</evidence>
<dbReference type="AlphaFoldDB" id="A0A3M7PKX5"/>
<accession>A0A3M7PKX5</accession>
<evidence type="ECO:0000313" key="3">
    <source>
        <dbReference type="Proteomes" id="UP000276133"/>
    </source>
</evidence>
<reference evidence="2 3" key="1">
    <citation type="journal article" date="2018" name="Sci. Rep.">
        <title>Genomic signatures of local adaptation to the degree of environmental predictability in rotifers.</title>
        <authorList>
            <person name="Franch-Gras L."/>
            <person name="Hahn C."/>
            <person name="Garcia-Roger E.M."/>
            <person name="Carmona M.J."/>
            <person name="Serra M."/>
            <person name="Gomez A."/>
        </authorList>
    </citation>
    <scope>NUCLEOTIDE SEQUENCE [LARGE SCALE GENOMIC DNA]</scope>
    <source>
        <strain evidence="2">HYR1</strain>
    </source>
</reference>
<keyword evidence="3" id="KW-1185">Reference proteome</keyword>